<accession>A0AAD4DQG9</accession>
<dbReference type="AlphaFoldDB" id="A0AAD4DQG9"/>
<evidence type="ECO:0000256" key="4">
    <source>
        <dbReference type="ARBA" id="ARBA00023136"/>
    </source>
</evidence>
<keyword evidence="3 5" id="KW-1133">Transmembrane helix</keyword>
<sequence>MSLLKIPFILASAIGTHVSFTSPSLSPSSKESVVPSLFEFIIKWCIKLRWLELMKINIWAIPLVEVANILATRIGPSDIPEGISGTRAVQLLHALHPTPITSAFLVGSIAIALGGALRFYCMSMLGKFWSFNLSVRKEHRLMTSGPYSVMRHPSYAGLLLQSAGTIVVYGSQGSWMRQSRILQVPFIKALTGITFVLIIIHTWISLSCPAPEDQMLQGALGEEWETWAKKVRYRLVPGIY</sequence>
<dbReference type="EC" id="2.1.1.100" evidence="5"/>
<evidence type="ECO:0000256" key="3">
    <source>
        <dbReference type="ARBA" id="ARBA00022989"/>
    </source>
</evidence>
<proteinExistence type="inferred from homology"/>
<evidence type="ECO:0000256" key="5">
    <source>
        <dbReference type="RuleBase" id="RU362022"/>
    </source>
</evidence>
<dbReference type="Pfam" id="PF04140">
    <property type="entry name" value="ICMT"/>
    <property type="match status" value="1"/>
</dbReference>
<keyword evidence="5" id="KW-0489">Methyltransferase</keyword>
<keyword evidence="5" id="KW-0808">Transferase</keyword>
<comment type="similarity">
    <text evidence="5">Belongs to the class VI-like SAM-binding methyltransferase superfamily. Isoprenylcysteine carboxyl methyltransferase family.</text>
</comment>
<dbReference type="PANTHER" id="PTHR12714">
    <property type="entry name" value="PROTEIN-S ISOPRENYLCYSTEINE O-METHYLTRANSFERASE"/>
    <property type="match status" value="1"/>
</dbReference>
<evidence type="ECO:0000256" key="2">
    <source>
        <dbReference type="ARBA" id="ARBA00022692"/>
    </source>
</evidence>
<keyword evidence="5" id="KW-0256">Endoplasmic reticulum</keyword>
<dbReference type="GO" id="GO:0005789">
    <property type="term" value="C:endoplasmic reticulum membrane"/>
    <property type="evidence" value="ECO:0007669"/>
    <property type="project" value="UniProtKB-SubCell"/>
</dbReference>
<comment type="caution">
    <text evidence="6">The sequence shown here is derived from an EMBL/GenBank/DDBJ whole genome shotgun (WGS) entry which is preliminary data.</text>
</comment>
<organism evidence="6 7">
    <name type="scientific">Suillus fuscotomentosus</name>
    <dbReference type="NCBI Taxonomy" id="1912939"/>
    <lineage>
        <taxon>Eukaryota</taxon>
        <taxon>Fungi</taxon>
        <taxon>Dikarya</taxon>
        <taxon>Basidiomycota</taxon>
        <taxon>Agaricomycotina</taxon>
        <taxon>Agaricomycetes</taxon>
        <taxon>Agaricomycetidae</taxon>
        <taxon>Boletales</taxon>
        <taxon>Suillineae</taxon>
        <taxon>Suillaceae</taxon>
        <taxon>Suillus</taxon>
    </lineage>
</organism>
<keyword evidence="5" id="KW-0949">S-adenosyl-L-methionine</keyword>
<keyword evidence="4 5" id="KW-0472">Membrane</keyword>
<comment type="caution">
    <text evidence="5">Lacks conserved residue(s) required for the propagation of feature annotation.</text>
</comment>
<feature type="transmembrane region" description="Helical" evidence="5">
    <location>
        <begin position="186"/>
        <end position="206"/>
    </location>
</feature>
<dbReference type="PANTHER" id="PTHR12714:SF9">
    <property type="entry name" value="PROTEIN-S-ISOPRENYLCYSTEINE O-METHYLTRANSFERASE"/>
    <property type="match status" value="1"/>
</dbReference>
<evidence type="ECO:0000313" key="6">
    <source>
        <dbReference type="EMBL" id="KAG1889786.1"/>
    </source>
</evidence>
<name>A0AAD4DQG9_9AGAM</name>
<reference evidence="6" key="1">
    <citation type="journal article" date="2020" name="New Phytol.">
        <title>Comparative genomics reveals dynamic genome evolution in host specialist ectomycorrhizal fungi.</title>
        <authorList>
            <person name="Lofgren L.A."/>
            <person name="Nguyen N.H."/>
            <person name="Vilgalys R."/>
            <person name="Ruytinx J."/>
            <person name="Liao H.L."/>
            <person name="Branco S."/>
            <person name="Kuo A."/>
            <person name="LaButti K."/>
            <person name="Lipzen A."/>
            <person name="Andreopoulos W."/>
            <person name="Pangilinan J."/>
            <person name="Riley R."/>
            <person name="Hundley H."/>
            <person name="Na H."/>
            <person name="Barry K."/>
            <person name="Grigoriev I.V."/>
            <person name="Stajich J.E."/>
            <person name="Kennedy P.G."/>
        </authorList>
    </citation>
    <scope>NUCLEOTIDE SEQUENCE</scope>
    <source>
        <strain evidence="6">FC203</strain>
    </source>
</reference>
<comment type="subcellular location">
    <subcellularLocation>
        <location evidence="5">Endoplasmic reticulum membrane</location>
        <topology evidence="5">Multi-pass membrane protein</topology>
    </subcellularLocation>
    <subcellularLocation>
        <location evidence="1">Membrane</location>
        <topology evidence="1">Multi-pass membrane protein</topology>
    </subcellularLocation>
</comment>
<gene>
    <name evidence="6" type="ORF">F5891DRAFT_1213948</name>
</gene>
<dbReference type="Gene3D" id="1.20.120.1630">
    <property type="match status" value="1"/>
</dbReference>
<dbReference type="GO" id="GO:0004671">
    <property type="term" value="F:protein C-terminal S-isoprenylcysteine carboxyl O-methyltransferase activity"/>
    <property type="evidence" value="ECO:0007669"/>
    <property type="project" value="UniProtKB-EC"/>
</dbReference>
<dbReference type="GO" id="GO:0032259">
    <property type="term" value="P:methylation"/>
    <property type="evidence" value="ECO:0007669"/>
    <property type="project" value="UniProtKB-KW"/>
</dbReference>
<dbReference type="GeneID" id="64663561"/>
<keyword evidence="2 5" id="KW-0812">Transmembrane</keyword>
<evidence type="ECO:0000256" key="1">
    <source>
        <dbReference type="ARBA" id="ARBA00004141"/>
    </source>
</evidence>
<protein>
    <recommendedName>
        <fullName evidence="5">Protein-S-isoprenylcysteine O-methyltransferase</fullName>
        <ecNumber evidence="5">2.1.1.100</ecNumber>
    </recommendedName>
</protein>
<comment type="catalytic activity">
    <reaction evidence="5">
        <text>[protein]-C-terminal S-[(2E,6E)-farnesyl]-L-cysteine + S-adenosyl-L-methionine = [protein]-C-terminal S-[(2E,6E)-farnesyl]-L-cysteine methyl ester + S-adenosyl-L-homocysteine</text>
        <dbReference type="Rhea" id="RHEA:21672"/>
        <dbReference type="Rhea" id="RHEA-COMP:12125"/>
        <dbReference type="Rhea" id="RHEA-COMP:12126"/>
        <dbReference type="ChEBI" id="CHEBI:57856"/>
        <dbReference type="ChEBI" id="CHEBI:59789"/>
        <dbReference type="ChEBI" id="CHEBI:90510"/>
        <dbReference type="ChEBI" id="CHEBI:90511"/>
        <dbReference type="EC" id="2.1.1.100"/>
    </reaction>
</comment>
<dbReference type="EMBL" id="JABBWK010000149">
    <property type="protein sequence ID" value="KAG1889786.1"/>
    <property type="molecule type" value="Genomic_DNA"/>
</dbReference>
<feature type="transmembrane region" description="Helical" evidence="5">
    <location>
        <begin position="100"/>
        <end position="121"/>
    </location>
</feature>
<keyword evidence="7" id="KW-1185">Reference proteome</keyword>
<dbReference type="InterPro" id="IPR007269">
    <property type="entry name" value="ICMT_MeTrfase"/>
</dbReference>
<dbReference type="Proteomes" id="UP001195769">
    <property type="component" value="Unassembled WGS sequence"/>
</dbReference>
<evidence type="ECO:0000313" key="7">
    <source>
        <dbReference type="Proteomes" id="UP001195769"/>
    </source>
</evidence>
<dbReference type="RefSeq" id="XP_041217647.1">
    <property type="nucleotide sequence ID" value="XM_041369263.1"/>
</dbReference>